<evidence type="ECO:0000256" key="9">
    <source>
        <dbReference type="ARBA" id="ARBA00022960"/>
    </source>
</evidence>
<dbReference type="NCBIfam" id="TIGR03423">
    <property type="entry name" value="pbp2_mrdA"/>
    <property type="match status" value="1"/>
</dbReference>
<keyword evidence="8" id="KW-0378">Hydrolase</keyword>
<dbReference type="InterPro" id="IPR017790">
    <property type="entry name" value="Penicillin-binding_protein_2"/>
</dbReference>
<dbReference type="PANTHER" id="PTHR30627">
    <property type="entry name" value="PEPTIDOGLYCAN D,D-TRANSPEPTIDASE"/>
    <property type="match status" value="1"/>
</dbReference>
<keyword evidence="11 14" id="KW-1133">Transmembrane helix</keyword>
<dbReference type="GO" id="GO:0005886">
    <property type="term" value="C:plasma membrane"/>
    <property type="evidence" value="ECO:0007669"/>
    <property type="project" value="UniProtKB-SubCell"/>
</dbReference>
<keyword evidence="6" id="KW-0645">Protease</keyword>
<evidence type="ECO:0000256" key="2">
    <source>
        <dbReference type="ARBA" id="ARBA00004236"/>
    </source>
</evidence>
<dbReference type="Gene3D" id="3.30.1390.30">
    <property type="entry name" value="Penicillin-binding protein 2a, domain 3"/>
    <property type="match status" value="1"/>
</dbReference>
<evidence type="ECO:0000256" key="14">
    <source>
        <dbReference type="SAM" id="Phobius"/>
    </source>
</evidence>
<evidence type="ECO:0000256" key="13">
    <source>
        <dbReference type="ARBA" id="ARBA00023316"/>
    </source>
</evidence>
<dbReference type="InterPro" id="IPR001460">
    <property type="entry name" value="PCN-bd_Tpept"/>
</dbReference>
<dbReference type="InterPro" id="IPR005311">
    <property type="entry name" value="PBP_dimer"/>
</dbReference>
<dbReference type="InterPro" id="IPR012338">
    <property type="entry name" value="Beta-lactam/transpept-like"/>
</dbReference>
<protein>
    <submittedName>
        <fullName evidence="17">Peptidoglycan glycosyltransferase</fullName>
    </submittedName>
</protein>
<dbReference type="InterPro" id="IPR036138">
    <property type="entry name" value="PBP_dimer_sf"/>
</dbReference>
<evidence type="ECO:0000256" key="8">
    <source>
        <dbReference type="ARBA" id="ARBA00022801"/>
    </source>
</evidence>
<dbReference type="InterPro" id="IPR050515">
    <property type="entry name" value="Beta-lactam/transpept"/>
</dbReference>
<keyword evidence="4" id="KW-1003">Cell membrane</keyword>
<dbReference type="PATRIC" id="fig|1527444.3.peg.140"/>
<dbReference type="GO" id="GO:0016740">
    <property type="term" value="F:transferase activity"/>
    <property type="evidence" value="ECO:0007669"/>
    <property type="project" value="UniProtKB-KW"/>
</dbReference>
<keyword evidence="13" id="KW-0961">Cell wall biogenesis/degradation</keyword>
<evidence type="ECO:0000256" key="7">
    <source>
        <dbReference type="ARBA" id="ARBA00022692"/>
    </source>
</evidence>
<evidence type="ECO:0000256" key="12">
    <source>
        <dbReference type="ARBA" id="ARBA00023136"/>
    </source>
</evidence>
<dbReference type="SUPFAM" id="SSF56519">
    <property type="entry name" value="Penicillin binding protein dimerisation domain"/>
    <property type="match status" value="1"/>
</dbReference>
<comment type="caution">
    <text evidence="17">The sequence shown here is derived from an EMBL/GenBank/DDBJ whole genome shotgun (WGS) entry which is preliminary data.</text>
</comment>
<dbReference type="Gene3D" id="3.40.710.10">
    <property type="entry name" value="DD-peptidase/beta-lactamase superfamily"/>
    <property type="match status" value="1"/>
</dbReference>
<dbReference type="AlphaFoldDB" id="A0A086CIR6"/>
<dbReference type="Gene3D" id="3.90.1310.10">
    <property type="entry name" value="Penicillin-binding protein 2a (Domain 2)"/>
    <property type="match status" value="1"/>
</dbReference>
<feature type="domain" description="Penicillin-binding protein dimerisation" evidence="16">
    <location>
        <begin position="84"/>
        <end position="260"/>
    </location>
</feature>
<dbReference type="GO" id="GO:0008658">
    <property type="term" value="F:penicillin binding"/>
    <property type="evidence" value="ECO:0007669"/>
    <property type="project" value="InterPro"/>
</dbReference>
<dbReference type="GO" id="GO:0071555">
    <property type="term" value="P:cell wall organization"/>
    <property type="evidence" value="ECO:0007669"/>
    <property type="project" value="UniProtKB-KW"/>
</dbReference>
<dbReference type="Pfam" id="PF00905">
    <property type="entry name" value="Transpeptidase"/>
    <property type="match status" value="1"/>
</dbReference>
<keyword evidence="5" id="KW-0997">Cell inner membrane</keyword>
<sequence>MWKKKGSQFHWQNLIKKKNYGFRIFREKKNNLTIGQNSQSLLIMMFISFVLLGAIGSRLFFLQLVEGKNYRGKSENNRVRVMPKPPIRGTIFDRKGRILASNRFSHSVYLWPVVVSQPNWPKNRKSLAHLLSISEENIEAKISESINKKTGYSSSILIKIASRLNPAQITALEEFKEELDGLEMDIENIRNYPNKEIGAHILGYIGELSSQELKEKQSEGYLLGDSVGRMGIESAYEKKLRGEWGGIELEVNGAGKITKVLGRKAAKLGKDITVTLDLDIQKAAEFALRQRTGAVVAIEPYTGQILAMASSPTFDPNFFSTPLAPKTWKQLQQKDAFLLNRVLQGFPPASTFKIVTSTAAMESGKYPPDTILSTSPYLSVGGTHFREWNRLGFGKIGYIKALALSSNTFHGQIGLKIGEDDLVRYARLYGFGSKTGIELEEEKIGLIADNIWKKKKHKGNWTDGDTVNMSLGQGFTKATPLQVAIMFSVIANGGYRIKPQLLKKVYEKEYLKSYIGFKSSTIRTLREGLRAVVLSGTGKILNVPSLPPVAGKSGTAEAPPRKSHAWFGGFAPYNSPEIVVVAFVEHSGGGGGTIAAPIVRQVMEAYFKHNRSLNSINNRKNLSINLN</sequence>
<keyword evidence="7 14" id="KW-0812">Transmembrane</keyword>
<gene>
    <name evidence="17" type="ORF">ucyna2_00143</name>
</gene>
<evidence type="ECO:0000256" key="6">
    <source>
        <dbReference type="ARBA" id="ARBA00022670"/>
    </source>
</evidence>
<evidence type="ECO:0000256" key="3">
    <source>
        <dbReference type="ARBA" id="ARBA00007171"/>
    </source>
</evidence>
<evidence type="ECO:0000313" key="18">
    <source>
        <dbReference type="Proteomes" id="UP000028922"/>
    </source>
</evidence>
<dbReference type="GO" id="GO:0008360">
    <property type="term" value="P:regulation of cell shape"/>
    <property type="evidence" value="ECO:0007669"/>
    <property type="project" value="UniProtKB-KW"/>
</dbReference>
<evidence type="ECO:0000256" key="5">
    <source>
        <dbReference type="ARBA" id="ARBA00022519"/>
    </source>
</evidence>
<organism evidence="17 18">
    <name type="scientific">Candidatus Atelocyanobacterium thalassa isolate SIO64986</name>
    <dbReference type="NCBI Taxonomy" id="1527444"/>
    <lineage>
        <taxon>Bacteria</taxon>
        <taxon>Bacillati</taxon>
        <taxon>Cyanobacteriota</taxon>
        <taxon>Cyanophyceae</taxon>
        <taxon>Oscillatoriophycideae</taxon>
        <taxon>Chroococcales</taxon>
        <taxon>Aphanothecaceae</taxon>
        <taxon>Candidatus Atelocyanobacterium</taxon>
        <taxon>Candidatus Atelocyanobacterium thalassae</taxon>
    </lineage>
</organism>
<dbReference type="eggNOG" id="COG0768">
    <property type="taxonomic scope" value="Bacteria"/>
</dbReference>
<accession>A0A086CIR6</accession>
<keyword evidence="10" id="KW-0573">Peptidoglycan synthesis</keyword>
<name>A0A086CIR6_9CHRO</name>
<dbReference type="GO" id="GO:0006508">
    <property type="term" value="P:proteolysis"/>
    <property type="evidence" value="ECO:0007669"/>
    <property type="project" value="UniProtKB-KW"/>
</dbReference>
<dbReference type="EMBL" id="JPSP01000001">
    <property type="protein sequence ID" value="KFF42080.1"/>
    <property type="molecule type" value="Genomic_DNA"/>
</dbReference>
<comment type="similarity">
    <text evidence="3">Belongs to the transpeptidase family.</text>
</comment>
<dbReference type="GO" id="GO:0071972">
    <property type="term" value="F:peptidoglycan L,D-transpeptidase activity"/>
    <property type="evidence" value="ECO:0007669"/>
    <property type="project" value="TreeGrafter"/>
</dbReference>
<proteinExistence type="inferred from homology"/>
<dbReference type="Pfam" id="PF03717">
    <property type="entry name" value="PBP_dimer"/>
    <property type="match status" value="1"/>
</dbReference>
<evidence type="ECO:0000256" key="1">
    <source>
        <dbReference type="ARBA" id="ARBA00004167"/>
    </source>
</evidence>
<dbReference type="Proteomes" id="UP000028922">
    <property type="component" value="Unassembled WGS sequence"/>
</dbReference>
<keyword evidence="12 14" id="KW-0472">Membrane</keyword>
<dbReference type="SUPFAM" id="SSF56601">
    <property type="entry name" value="beta-lactamase/transpeptidase-like"/>
    <property type="match status" value="1"/>
</dbReference>
<reference evidence="17 18" key="1">
    <citation type="submission" date="2014-08" db="EMBL/GenBank/DDBJ databases">
        <title>Comparative genomics reveals surprising divergence of two closely related strains of uncultivated UCYN-A cyanobacteria.</title>
        <authorList>
            <person name="Bombar D."/>
            <person name="Heller P."/>
            <person name="Sanchez-Baracaldo P."/>
            <person name="Carter B.J."/>
            <person name="Zert J.P."/>
        </authorList>
    </citation>
    <scope>NUCLEOTIDE SEQUENCE [LARGE SCALE GENOMIC DNA]</scope>
</reference>
<evidence type="ECO:0000256" key="4">
    <source>
        <dbReference type="ARBA" id="ARBA00022475"/>
    </source>
</evidence>
<keyword evidence="9" id="KW-0133">Cell shape</keyword>
<dbReference type="GO" id="GO:0009252">
    <property type="term" value="P:peptidoglycan biosynthetic process"/>
    <property type="evidence" value="ECO:0007669"/>
    <property type="project" value="UniProtKB-KW"/>
</dbReference>
<evidence type="ECO:0000256" key="11">
    <source>
        <dbReference type="ARBA" id="ARBA00022989"/>
    </source>
</evidence>
<evidence type="ECO:0000259" key="15">
    <source>
        <dbReference type="Pfam" id="PF00905"/>
    </source>
</evidence>
<keyword evidence="17" id="KW-0808">Transferase</keyword>
<dbReference type="PANTHER" id="PTHR30627:SF2">
    <property type="entry name" value="PEPTIDOGLYCAN D,D-TRANSPEPTIDASE MRDA"/>
    <property type="match status" value="1"/>
</dbReference>
<evidence type="ECO:0000256" key="10">
    <source>
        <dbReference type="ARBA" id="ARBA00022984"/>
    </source>
</evidence>
<evidence type="ECO:0000313" key="17">
    <source>
        <dbReference type="EMBL" id="KFF42080.1"/>
    </source>
</evidence>
<dbReference type="STRING" id="1527444.ucyna2_00143"/>
<feature type="domain" description="Penicillin-binding protein transpeptidase" evidence="15">
    <location>
        <begin position="293"/>
        <end position="604"/>
    </location>
</feature>
<dbReference type="GO" id="GO:0009002">
    <property type="term" value="F:serine-type D-Ala-D-Ala carboxypeptidase activity"/>
    <property type="evidence" value="ECO:0007669"/>
    <property type="project" value="InterPro"/>
</dbReference>
<evidence type="ECO:0000259" key="16">
    <source>
        <dbReference type="Pfam" id="PF03717"/>
    </source>
</evidence>
<feature type="transmembrane region" description="Helical" evidence="14">
    <location>
        <begin position="41"/>
        <end position="61"/>
    </location>
</feature>
<comment type="subcellular location">
    <subcellularLocation>
        <location evidence="2">Cell membrane</location>
    </subcellularLocation>
    <subcellularLocation>
        <location evidence="1">Membrane</location>
        <topology evidence="1">Single-pass membrane protein</topology>
    </subcellularLocation>
</comment>